<sequence length="313" mass="36167">MISSNVVNLHYSDDENMNSDDRQDSNQSLRLLSSISPSKKRLSKSSPDKLNHVSPKKRIPLENKSNNRLTTKNSNHQIINSKDIQDSNAKRKLLRKSITVTKTGSFAKTNSIKRPENGLIRYKSLVLNEFSEDNDVDGFWKQAKERSNALGIEQENDEPMDSQSKSVQKMMNSKNISLYDDPEFVPNKSDEPEVYVDEPHTDFTKEDKRKLNEFNAPFHDLHTDKTKMMEEFMLMNEKYKNNENIDEPESINKMNPYEPEKINFDLLDVYDHNPQAISCSPSSEHTNDMITEGDFDKILEDNGYGSKMIELDF</sequence>
<evidence type="ECO:0000313" key="2">
    <source>
        <dbReference type="EMBL" id="SGZ41815.1"/>
    </source>
</evidence>
<dbReference type="Proteomes" id="UP000183365">
    <property type="component" value="Unassembled WGS sequence"/>
</dbReference>
<evidence type="ECO:0000256" key="1">
    <source>
        <dbReference type="SAM" id="MobiDB-lite"/>
    </source>
</evidence>
<dbReference type="EMBL" id="FQNF01000166">
    <property type="protein sequence ID" value="SGZ41815.1"/>
    <property type="molecule type" value="Genomic_DNA"/>
</dbReference>
<organism evidence="2 3">
    <name type="scientific">Hanseniaspora guilliermondii</name>
    <dbReference type="NCBI Taxonomy" id="56406"/>
    <lineage>
        <taxon>Eukaryota</taxon>
        <taxon>Fungi</taxon>
        <taxon>Dikarya</taxon>
        <taxon>Ascomycota</taxon>
        <taxon>Saccharomycotina</taxon>
        <taxon>Saccharomycetes</taxon>
        <taxon>Saccharomycodales</taxon>
        <taxon>Saccharomycodaceae</taxon>
        <taxon>Hanseniaspora</taxon>
    </lineage>
</organism>
<dbReference type="VEuPathDB" id="FungiDB:HGUI_04016"/>
<gene>
    <name evidence="2" type="ORF">HGUI_04016</name>
</gene>
<protein>
    <submittedName>
        <fullName evidence="2">Uncharacterized protein</fullName>
    </submittedName>
</protein>
<feature type="compositionally biased region" description="Low complexity" evidence="1">
    <location>
        <begin position="28"/>
        <end position="37"/>
    </location>
</feature>
<evidence type="ECO:0000313" key="3">
    <source>
        <dbReference type="Proteomes" id="UP000183365"/>
    </source>
</evidence>
<feature type="region of interest" description="Disordered" evidence="1">
    <location>
        <begin position="178"/>
        <end position="202"/>
    </location>
</feature>
<feature type="compositionally biased region" description="Polar residues" evidence="1">
    <location>
        <begin position="63"/>
        <end position="72"/>
    </location>
</feature>
<dbReference type="OrthoDB" id="3972718at2759"/>
<accession>A0A1L0D3R4</accession>
<reference evidence="3" key="1">
    <citation type="submission" date="2016-11" db="EMBL/GenBank/DDBJ databases">
        <authorList>
            <person name="Guldener U."/>
        </authorList>
    </citation>
    <scope>NUCLEOTIDE SEQUENCE [LARGE SCALE GENOMIC DNA]</scope>
</reference>
<keyword evidence="3" id="KW-1185">Reference proteome</keyword>
<name>A0A1L0D3R4_9ASCO</name>
<proteinExistence type="predicted"/>
<dbReference type="AlphaFoldDB" id="A0A1L0D3R4"/>
<feature type="region of interest" description="Disordered" evidence="1">
    <location>
        <begin position="1"/>
        <end position="72"/>
    </location>
</feature>